<dbReference type="PANTHER" id="PTHR11051">
    <property type="entry name" value="GLYCOSYL HYDROLASE-RELATED"/>
    <property type="match status" value="1"/>
</dbReference>
<dbReference type="Pfam" id="PF03632">
    <property type="entry name" value="Glyco_hydro_65m"/>
    <property type="match status" value="1"/>
</dbReference>
<dbReference type="Gene3D" id="1.50.10.10">
    <property type="match status" value="1"/>
</dbReference>
<evidence type="ECO:0000259" key="3">
    <source>
        <dbReference type="Pfam" id="PF03633"/>
    </source>
</evidence>
<dbReference type="Pfam" id="PF03636">
    <property type="entry name" value="Glyco_hydro_65N"/>
    <property type="match status" value="1"/>
</dbReference>
<dbReference type="Gene3D" id="2.60.420.10">
    <property type="entry name" value="Maltose phosphorylase, domain 3"/>
    <property type="match status" value="1"/>
</dbReference>
<dbReference type="InterPro" id="IPR005194">
    <property type="entry name" value="Glyco_hydro_65_C"/>
</dbReference>
<dbReference type="EMBL" id="JBDIME010000005">
    <property type="protein sequence ID" value="MEN2789754.1"/>
    <property type="molecule type" value="Genomic_DNA"/>
</dbReference>
<dbReference type="InterPro" id="IPR037018">
    <property type="entry name" value="GH65_N"/>
</dbReference>
<gene>
    <name evidence="5" type="ORF">ABC974_08965</name>
</gene>
<dbReference type="RefSeq" id="WP_343889469.1">
    <property type="nucleotide sequence ID" value="NZ_BAAAEH010000022.1"/>
</dbReference>
<dbReference type="Proteomes" id="UP001419910">
    <property type="component" value="Unassembled WGS sequence"/>
</dbReference>
<reference evidence="5 6" key="1">
    <citation type="submission" date="2024-05" db="EMBL/GenBank/DDBJ databases">
        <authorList>
            <person name="Liu Q."/>
            <person name="Xin Y.-H."/>
        </authorList>
    </citation>
    <scope>NUCLEOTIDE SEQUENCE [LARGE SCALE GENOMIC DNA]</scope>
    <source>
        <strain evidence="5 6">CGMCC 1.10181</strain>
    </source>
</reference>
<keyword evidence="5" id="KW-0378">Hydrolase</keyword>
<dbReference type="PIRSF" id="PIRSF036289">
    <property type="entry name" value="Glycosyl_hydrolase_malt_phosph"/>
    <property type="match status" value="1"/>
</dbReference>
<dbReference type="InterPro" id="IPR005196">
    <property type="entry name" value="Glyco_hydro_65_N"/>
</dbReference>
<dbReference type="InterPro" id="IPR012341">
    <property type="entry name" value="6hp_glycosidase-like_sf"/>
</dbReference>
<dbReference type="PANTHER" id="PTHR11051:SF13">
    <property type="entry name" value="GLYCOSYL TRANSFERASE"/>
    <property type="match status" value="1"/>
</dbReference>
<comment type="similarity">
    <text evidence="1">Belongs to the glycosyl hydrolase 65 family.</text>
</comment>
<evidence type="ECO:0000259" key="2">
    <source>
        <dbReference type="Pfam" id="PF03632"/>
    </source>
</evidence>
<dbReference type="InterPro" id="IPR011013">
    <property type="entry name" value="Gal_mutarotase_sf_dom"/>
</dbReference>
<keyword evidence="6" id="KW-1185">Reference proteome</keyword>
<organism evidence="5 6">
    <name type="scientific">Sphingomonas oligophenolica</name>
    <dbReference type="NCBI Taxonomy" id="301154"/>
    <lineage>
        <taxon>Bacteria</taxon>
        <taxon>Pseudomonadati</taxon>
        <taxon>Pseudomonadota</taxon>
        <taxon>Alphaproteobacteria</taxon>
        <taxon>Sphingomonadales</taxon>
        <taxon>Sphingomonadaceae</taxon>
        <taxon>Sphingomonas</taxon>
    </lineage>
</organism>
<feature type="domain" description="Glycoside hydrolase family 65 C-terminal" evidence="3">
    <location>
        <begin position="659"/>
        <end position="718"/>
    </location>
</feature>
<dbReference type="InterPro" id="IPR017045">
    <property type="entry name" value="Malt_Pase/Glycosyl_Hdrlase"/>
</dbReference>
<dbReference type="SUPFAM" id="SSF74650">
    <property type="entry name" value="Galactose mutarotase-like"/>
    <property type="match status" value="1"/>
</dbReference>
<evidence type="ECO:0000256" key="1">
    <source>
        <dbReference type="ARBA" id="ARBA00006768"/>
    </source>
</evidence>
<dbReference type="Gene3D" id="2.70.98.40">
    <property type="entry name" value="Glycoside hydrolase, family 65, N-terminal domain"/>
    <property type="match status" value="1"/>
</dbReference>
<protein>
    <submittedName>
        <fullName evidence="5">Glycosyl hydrolase family 65 protein</fullName>
    </submittedName>
</protein>
<evidence type="ECO:0000313" key="6">
    <source>
        <dbReference type="Proteomes" id="UP001419910"/>
    </source>
</evidence>
<feature type="domain" description="Glycoside hydrolase family 65 central catalytic" evidence="2">
    <location>
        <begin position="300"/>
        <end position="650"/>
    </location>
</feature>
<evidence type="ECO:0000259" key="4">
    <source>
        <dbReference type="Pfam" id="PF03636"/>
    </source>
</evidence>
<sequence>MGRSLPEASFDVVPFARDAWCLAAEGQPPQLGHVPALFSIGNGFVGVRGPGEAAGAPRVYLNGVYERVPIAYHEAAHGFARESDLRLAVADATRPAISLDGQPTGPASGVELDLRRCVRTERVTSGGIEIVIEQFVSMAHDGLVLTRVAFPEAADVTAMALVTPPPGSGGAAGAPPEGAVYDPRVAPVMADSPWVELQVSTAPGSAARTDSLDKSGFLVACAMQEIGRRTIDGRVQVDFVSGYRASRDRGALDNLPEILRAAREQGYDALLAEQADWFAHFWSVSDVAFPGQPNAELAIRYALAELAMAVGRDGKTSIGAKGQTGEGYEGHVFWDADLYVMPVFAFTNPAIARAMLEWRISGLDAARDNARAMGQMRGALYPWRTIGGHECSSFFPAGPAQYHINADIAYALETYLAATGDRSILDGHGAEMLVETARIWLEIGFHDAGRDDGFVINRVTGPDEYSAIVNNNLYTNLMAARHLRLAAREGLAARLIDAAEADRMVRAADAMFLPFDEERQVYAQDDAYFRLAPWPFDETPPQSYPLLLHFHPLAIYRRRVSKQADAVLALALMPEAFVAPMRQRMLETYEATTVHDSTLSASAFATAAAHAGDGARAAHYWRVAALTDLADLFGNTDHGLHMAALAGSWTTLVMGFAGMRVDGDVLCFDPVEIPGLSDYRFTIAFRGAQVDVAVSGRSATVSVRDGRSVRIRVGGEDLASPAQAQPLRAI</sequence>
<comment type="caution">
    <text evidence="5">The sequence shown here is derived from an EMBL/GenBank/DDBJ whole genome shotgun (WGS) entry which is preliminary data.</text>
</comment>
<dbReference type="InterPro" id="IPR008928">
    <property type="entry name" value="6-hairpin_glycosidase_sf"/>
</dbReference>
<proteinExistence type="inferred from homology"/>
<accession>A0ABU9Y1R0</accession>
<dbReference type="GO" id="GO:0016787">
    <property type="term" value="F:hydrolase activity"/>
    <property type="evidence" value="ECO:0007669"/>
    <property type="project" value="UniProtKB-KW"/>
</dbReference>
<dbReference type="SUPFAM" id="SSF48208">
    <property type="entry name" value="Six-hairpin glycosidases"/>
    <property type="match status" value="1"/>
</dbReference>
<evidence type="ECO:0000313" key="5">
    <source>
        <dbReference type="EMBL" id="MEN2789754.1"/>
    </source>
</evidence>
<dbReference type="Pfam" id="PF03633">
    <property type="entry name" value="Glyco_hydro_65C"/>
    <property type="match status" value="1"/>
</dbReference>
<feature type="domain" description="Glycoside hydrolase family 65 N-terminal" evidence="4">
    <location>
        <begin position="28"/>
        <end position="149"/>
    </location>
</feature>
<name>A0ABU9Y1R0_9SPHN</name>
<dbReference type="InterPro" id="IPR005195">
    <property type="entry name" value="Glyco_hydro_65_M"/>
</dbReference>